<evidence type="ECO:0000256" key="4">
    <source>
        <dbReference type="ARBA" id="ARBA00022960"/>
    </source>
</evidence>
<dbReference type="SUPFAM" id="SSF141523">
    <property type="entry name" value="L,D-transpeptidase catalytic domain-like"/>
    <property type="match status" value="1"/>
</dbReference>
<dbReference type="PROSITE" id="PS52029">
    <property type="entry name" value="LD_TPASE"/>
    <property type="match status" value="1"/>
</dbReference>
<feature type="chain" id="PRO_5046308760" evidence="8">
    <location>
        <begin position="22"/>
        <end position="167"/>
    </location>
</feature>
<name>A0ABS8BUS7_9RHOB</name>
<comment type="similarity">
    <text evidence="2">Belongs to the YkuD family.</text>
</comment>
<feature type="active site" description="Proton donor/acceptor" evidence="7">
    <location>
        <position position="126"/>
    </location>
</feature>
<keyword evidence="11" id="KW-1185">Reference proteome</keyword>
<evidence type="ECO:0000256" key="5">
    <source>
        <dbReference type="ARBA" id="ARBA00022984"/>
    </source>
</evidence>
<dbReference type="Pfam" id="PF03734">
    <property type="entry name" value="YkuD"/>
    <property type="match status" value="1"/>
</dbReference>
<reference evidence="10" key="1">
    <citation type="submission" date="2021-10" db="EMBL/GenBank/DDBJ databases">
        <title>Loktanella gaetbuli sp. nov., isolated from a tidal flat.</title>
        <authorList>
            <person name="Park S."/>
            <person name="Yoon J.-H."/>
        </authorList>
    </citation>
    <scope>NUCLEOTIDE SEQUENCE</scope>
    <source>
        <strain evidence="10">TSTF-M6</strain>
    </source>
</reference>
<evidence type="ECO:0000256" key="1">
    <source>
        <dbReference type="ARBA" id="ARBA00004752"/>
    </source>
</evidence>
<keyword evidence="6 7" id="KW-0961">Cell wall biogenesis/degradation</keyword>
<keyword evidence="8" id="KW-0732">Signal</keyword>
<keyword evidence="4 7" id="KW-0133">Cell shape</keyword>
<dbReference type="PANTHER" id="PTHR36699:SF1">
    <property type="entry name" value="L,D-TRANSPEPTIDASE YAFK-RELATED"/>
    <property type="match status" value="1"/>
</dbReference>
<dbReference type="EMBL" id="JAJATZ010000003">
    <property type="protein sequence ID" value="MCB5199236.1"/>
    <property type="molecule type" value="Genomic_DNA"/>
</dbReference>
<evidence type="ECO:0000313" key="10">
    <source>
        <dbReference type="EMBL" id="MCB5199236.1"/>
    </source>
</evidence>
<dbReference type="Gene3D" id="2.40.440.10">
    <property type="entry name" value="L,D-transpeptidase catalytic domain-like"/>
    <property type="match status" value="1"/>
</dbReference>
<protein>
    <submittedName>
        <fullName evidence="10">L,D-transpeptidase family protein</fullName>
    </submittedName>
</protein>
<dbReference type="PROSITE" id="PS51257">
    <property type="entry name" value="PROKAR_LIPOPROTEIN"/>
    <property type="match status" value="1"/>
</dbReference>
<dbReference type="InterPro" id="IPR005490">
    <property type="entry name" value="LD_TPept_cat_dom"/>
</dbReference>
<comment type="pathway">
    <text evidence="1 7">Cell wall biogenesis; peptidoglycan biosynthesis.</text>
</comment>
<evidence type="ECO:0000313" key="11">
    <source>
        <dbReference type="Proteomes" id="UP001138961"/>
    </source>
</evidence>
<feature type="signal peptide" evidence="8">
    <location>
        <begin position="1"/>
        <end position="21"/>
    </location>
</feature>
<feature type="domain" description="L,D-TPase catalytic" evidence="9">
    <location>
        <begin position="36"/>
        <end position="166"/>
    </location>
</feature>
<dbReference type="CDD" id="cd16913">
    <property type="entry name" value="YkuD_like"/>
    <property type="match status" value="1"/>
</dbReference>
<keyword evidence="5 7" id="KW-0573">Peptidoglycan synthesis</keyword>
<dbReference type="RefSeq" id="WP_226748028.1">
    <property type="nucleotide sequence ID" value="NZ_JAJATZ010000003.1"/>
</dbReference>
<evidence type="ECO:0000256" key="8">
    <source>
        <dbReference type="SAM" id="SignalP"/>
    </source>
</evidence>
<organism evidence="10 11">
    <name type="scientific">Loktanella gaetbuli</name>
    <dbReference type="NCBI Taxonomy" id="2881335"/>
    <lineage>
        <taxon>Bacteria</taxon>
        <taxon>Pseudomonadati</taxon>
        <taxon>Pseudomonadota</taxon>
        <taxon>Alphaproteobacteria</taxon>
        <taxon>Rhodobacterales</taxon>
        <taxon>Roseobacteraceae</taxon>
        <taxon>Loktanella</taxon>
    </lineage>
</organism>
<evidence type="ECO:0000256" key="2">
    <source>
        <dbReference type="ARBA" id="ARBA00005992"/>
    </source>
</evidence>
<evidence type="ECO:0000256" key="6">
    <source>
        <dbReference type="ARBA" id="ARBA00023316"/>
    </source>
</evidence>
<comment type="caution">
    <text evidence="10">The sequence shown here is derived from an EMBL/GenBank/DDBJ whole genome shotgun (WGS) entry which is preliminary data.</text>
</comment>
<dbReference type="PANTHER" id="PTHR36699">
    <property type="entry name" value="LD-TRANSPEPTIDASE"/>
    <property type="match status" value="1"/>
</dbReference>
<evidence type="ECO:0000256" key="3">
    <source>
        <dbReference type="ARBA" id="ARBA00022679"/>
    </source>
</evidence>
<evidence type="ECO:0000256" key="7">
    <source>
        <dbReference type="PROSITE-ProRule" id="PRU01373"/>
    </source>
</evidence>
<accession>A0ABS8BUS7</accession>
<proteinExistence type="inferred from homology"/>
<dbReference type="InterPro" id="IPR038063">
    <property type="entry name" value="Transpep_catalytic_dom"/>
</dbReference>
<evidence type="ECO:0000259" key="9">
    <source>
        <dbReference type="PROSITE" id="PS52029"/>
    </source>
</evidence>
<gene>
    <name evidence="10" type="ORF">LGQ03_08280</name>
</gene>
<sequence length="167" mass="18673">MNLTRRFAIFGALGAFLAACAGKPARFLTYNGPEVTRVQVFKGQRILQLLHNNQLLKQYEMEMGFAPEGHKVVEGDGRTPEGAYRINRRNPNSRFHLSLGISYPNSRDIAVARAMGKSPGGDIFIHGTPEMYIGQPDWTWGCIAVTNPEIEEIYAMVRDGTPIFIYP</sequence>
<feature type="active site" description="Nucleophile" evidence="7">
    <location>
        <position position="142"/>
    </location>
</feature>
<keyword evidence="3" id="KW-0808">Transferase</keyword>
<dbReference type="Proteomes" id="UP001138961">
    <property type="component" value="Unassembled WGS sequence"/>
</dbReference>